<name>A0A239BBZ7_9ACTN</name>
<dbReference type="NCBIfam" id="NF007739">
    <property type="entry name" value="PRK10419.1"/>
    <property type="match status" value="2"/>
</dbReference>
<dbReference type="NCBIfam" id="NF008453">
    <property type="entry name" value="PRK11308.1"/>
    <property type="match status" value="2"/>
</dbReference>
<feature type="domain" description="ABC transporter" evidence="6">
    <location>
        <begin position="4"/>
        <end position="249"/>
    </location>
</feature>
<dbReference type="GO" id="GO:0015833">
    <property type="term" value="P:peptide transport"/>
    <property type="evidence" value="ECO:0007669"/>
    <property type="project" value="InterPro"/>
</dbReference>
<evidence type="ECO:0000256" key="5">
    <source>
        <dbReference type="SAM" id="MobiDB-lite"/>
    </source>
</evidence>
<dbReference type="InterPro" id="IPR003593">
    <property type="entry name" value="AAA+_ATPase"/>
</dbReference>
<dbReference type="GO" id="GO:0055085">
    <property type="term" value="P:transmembrane transport"/>
    <property type="evidence" value="ECO:0007669"/>
    <property type="project" value="UniProtKB-ARBA"/>
</dbReference>
<evidence type="ECO:0000256" key="1">
    <source>
        <dbReference type="ARBA" id="ARBA00005417"/>
    </source>
</evidence>
<dbReference type="RefSeq" id="WP_245878106.1">
    <property type="nucleotide sequence ID" value="NZ_FZOD01000003.1"/>
</dbReference>
<dbReference type="Proteomes" id="UP000198282">
    <property type="component" value="Unassembled WGS sequence"/>
</dbReference>
<feature type="region of interest" description="Disordered" evidence="5">
    <location>
        <begin position="259"/>
        <end position="283"/>
    </location>
</feature>
<dbReference type="PROSITE" id="PS00211">
    <property type="entry name" value="ABC_TRANSPORTER_1"/>
    <property type="match status" value="1"/>
</dbReference>
<dbReference type="InterPro" id="IPR013563">
    <property type="entry name" value="Oligopep_ABC_C"/>
</dbReference>
<evidence type="ECO:0000256" key="2">
    <source>
        <dbReference type="ARBA" id="ARBA00022448"/>
    </source>
</evidence>
<dbReference type="CDD" id="cd03257">
    <property type="entry name" value="ABC_NikE_OppD_transporters"/>
    <property type="match status" value="2"/>
</dbReference>
<keyword evidence="4 7" id="KW-0067">ATP-binding</keyword>
<gene>
    <name evidence="7" type="ORF">SAMN05216276_100364</name>
</gene>
<comment type="similarity">
    <text evidence="1">Belongs to the ABC transporter superfamily.</text>
</comment>
<proteinExistence type="inferred from homology"/>
<organism evidence="7 8">
    <name type="scientific">Streptosporangium subroseum</name>
    <dbReference type="NCBI Taxonomy" id="106412"/>
    <lineage>
        <taxon>Bacteria</taxon>
        <taxon>Bacillati</taxon>
        <taxon>Actinomycetota</taxon>
        <taxon>Actinomycetes</taxon>
        <taxon>Streptosporangiales</taxon>
        <taxon>Streptosporangiaceae</taxon>
        <taxon>Streptosporangium</taxon>
    </lineage>
</organism>
<dbReference type="InterPro" id="IPR017871">
    <property type="entry name" value="ABC_transporter-like_CS"/>
</dbReference>
<keyword evidence="3" id="KW-0547">Nucleotide-binding</keyword>
<accession>A0A239BBZ7</accession>
<evidence type="ECO:0000256" key="4">
    <source>
        <dbReference type="ARBA" id="ARBA00022840"/>
    </source>
</evidence>
<dbReference type="InterPro" id="IPR003439">
    <property type="entry name" value="ABC_transporter-like_ATP-bd"/>
</dbReference>
<dbReference type="PROSITE" id="PS50893">
    <property type="entry name" value="ABC_TRANSPORTER_2"/>
    <property type="match status" value="2"/>
</dbReference>
<dbReference type="PANTHER" id="PTHR43776">
    <property type="entry name" value="TRANSPORT ATP-BINDING PROTEIN"/>
    <property type="match status" value="1"/>
</dbReference>
<dbReference type="InterPro" id="IPR027417">
    <property type="entry name" value="P-loop_NTPase"/>
</dbReference>
<evidence type="ECO:0000313" key="8">
    <source>
        <dbReference type="Proteomes" id="UP000198282"/>
    </source>
</evidence>
<dbReference type="Pfam" id="PF08352">
    <property type="entry name" value="oligo_HPY"/>
    <property type="match status" value="2"/>
</dbReference>
<evidence type="ECO:0000313" key="7">
    <source>
        <dbReference type="EMBL" id="SNS04684.1"/>
    </source>
</evidence>
<evidence type="ECO:0000256" key="3">
    <source>
        <dbReference type="ARBA" id="ARBA00022741"/>
    </source>
</evidence>
<dbReference type="FunFam" id="3.40.50.300:FF:000016">
    <property type="entry name" value="Oligopeptide ABC transporter ATP-binding component"/>
    <property type="match status" value="1"/>
</dbReference>
<dbReference type="GO" id="GO:0005524">
    <property type="term" value="F:ATP binding"/>
    <property type="evidence" value="ECO:0007669"/>
    <property type="project" value="UniProtKB-KW"/>
</dbReference>
<dbReference type="GO" id="GO:0016887">
    <property type="term" value="F:ATP hydrolysis activity"/>
    <property type="evidence" value="ECO:0007669"/>
    <property type="project" value="InterPro"/>
</dbReference>
<feature type="domain" description="ABC transporter" evidence="6">
    <location>
        <begin position="291"/>
        <end position="534"/>
    </location>
</feature>
<dbReference type="Pfam" id="PF00005">
    <property type="entry name" value="ABC_tran"/>
    <property type="match status" value="2"/>
</dbReference>
<reference evidence="7 8" key="1">
    <citation type="submission" date="2017-06" db="EMBL/GenBank/DDBJ databases">
        <authorList>
            <person name="Kim H.J."/>
            <person name="Triplett B.A."/>
        </authorList>
    </citation>
    <scope>NUCLEOTIDE SEQUENCE [LARGE SCALE GENOMIC DNA]</scope>
    <source>
        <strain evidence="7 8">CGMCC 4.2132</strain>
    </source>
</reference>
<keyword evidence="2" id="KW-0813">Transport</keyword>
<dbReference type="EMBL" id="FZOD01000003">
    <property type="protein sequence ID" value="SNS04684.1"/>
    <property type="molecule type" value="Genomic_DNA"/>
</dbReference>
<feature type="compositionally biased region" description="Low complexity" evidence="5">
    <location>
        <begin position="260"/>
        <end position="283"/>
    </location>
</feature>
<dbReference type="SUPFAM" id="SSF52540">
    <property type="entry name" value="P-loop containing nucleoside triphosphate hydrolases"/>
    <property type="match status" value="2"/>
</dbReference>
<dbReference type="AlphaFoldDB" id="A0A239BBZ7"/>
<evidence type="ECO:0000259" key="6">
    <source>
        <dbReference type="PROSITE" id="PS50893"/>
    </source>
</evidence>
<dbReference type="InterPro" id="IPR050319">
    <property type="entry name" value="ABC_transp_ATP-bind"/>
</dbReference>
<dbReference type="PANTHER" id="PTHR43776:SF7">
    <property type="entry name" value="D,D-DIPEPTIDE TRANSPORT ATP-BINDING PROTEIN DDPF-RELATED"/>
    <property type="match status" value="1"/>
</dbReference>
<keyword evidence="8" id="KW-1185">Reference proteome</keyword>
<dbReference type="SMART" id="SM00382">
    <property type="entry name" value="AAA"/>
    <property type="match status" value="2"/>
</dbReference>
<sequence length="543" mass="57996">MTVLRVENLRVEFGGSPVVDGISFEVQRGECLALVGESGSGKSVTARTLVGLTGEGSRVGADELTFAGQDLTRLRERDWRGIRGGRIGFVLQDALVSLDPLRKVGKEIAEVLAAHTRLSGTERRDRVVELLAAVGVPEPELRARQLPHELSGGLRQRALIATAIAAEPELIIADEPTTALDVTIQAQVIGLLAGLKNQDRSLLIISHDLAVVARLADRVAVMKDGRIVEHGPTHRVLARPEHEYTRQLLAAIPAEHTKGTRLSGSTGSAGLAGSAGGSTPPVRRAAGDVVVRAEGIGKSFRGPDGKDRAAVQEVSFSLRAAETVGIVGESGSGKTTTARITLGLTEPDSGSVEVHGQGWAGLGSAARRALRRDIQVVYQDTLAAFDPRYTVAKVLGEALEVSGVPRKRRRERAVELLELVGLGVQHLERRPLQLSGGQRQRVAIARALAPEPAVIVCDEPVSALDVSVQAQVLDLLEDVQRETGVAYLFISHDLGVIYHACDRVLVMKDGRVVEEGTVEKVFRTPEHPYTQELIAAIPKLTAA</sequence>
<dbReference type="Gene3D" id="3.40.50.300">
    <property type="entry name" value="P-loop containing nucleotide triphosphate hydrolases"/>
    <property type="match status" value="2"/>
</dbReference>
<protein>
    <submittedName>
        <fullName evidence="7">Peptide/nickel transport system ATP-binding protein</fullName>
    </submittedName>
</protein>